<comment type="subcellular location">
    <subcellularLocation>
        <location evidence="1">Endomembrane system</location>
        <topology evidence="1">Peripheral membrane protein</topology>
    </subcellularLocation>
</comment>
<evidence type="ECO:0000259" key="16">
    <source>
        <dbReference type="PROSITE" id="PS50178"/>
    </source>
</evidence>
<dbReference type="InterPro" id="IPR030564">
    <property type="entry name" value="Myotubularin"/>
</dbReference>
<dbReference type="PROSITE" id="PS00383">
    <property type="entry name" value="TYR_PHOSPHATASE_1"/>
    <property type="match status" value="1"/>
</dbReference>
<dbReference type="InterPro" id="IPR029021">
    <property type="entry name" value="Prot-tyrosine_phosphatase-like"/>
</dbReference>
<dbReference type="InterPro" id="IPR000306">
    <property type="entry name" value="Znf_FYVE"/>
</dbReference>
<feature type="region of interest" description="Disordered" evidence="14">
    <location>
        <begin position="1008"/>
        <end position="1035"/>
    </location>
</feature>
<dbReference type="SMART" id="SM00064">
    <property type="entry name" value="FYVE"/>
    <property type="match status" value="1"/>
</dbReference>
<evidence type="ECO:0000256" key="6">
    <source>
        <dbReference type="ARBA" id="ARBA00022801"/>
    </source>
</evidence>
<dbReference type="GO" id="GO:0016020">
    <property type="term" value="C:membrane"/>
    <property type="evidence" value="ECO:0007669"/>
    <property type="project" value="TreeGrafter"/>
</dbReference>
<keyword evidence="6" id="KW-0378">Hydrolase</keyword>
<evidence type="ECO:0000256" key="2">
    <source>
        <dbReference type="ARBA" id="ARBA00007471"/>
    </source>
</evidence>
<dbReference type="SUPFAM" id="SSF52799">
    <property type="entry name" value="(Phosphotyrosine protein) phosphatases II"/>
    <property type="match status" value="1"/>
</dbReference>
<dbReference type="GO" id="GO:0012505">
    <property type="term" value="C:endomembrane system"/>
    <property type="evidence" value="ECO:0007669"/>
    <property type="project" value="UniProtKB-SubCell"/>
</dbReference>
<dbReference type="PANTHER" id="PTHR10807">
    <property type="entry name" value="MYOTUBULARIN-RELATED"/>
    <property type="match status" value="1"/>
</dbReference>
<dbReference type="PROSITE" id="PS50178">
    <property type="entry name" value="ZF_FYVE"/>
    <property type="match status" value="1"/>
</dbReference>
<dbReference type="SUPFAM" id="SSF50729">
    <property type="entry name" value="PH domain-like"/>
    <property type="match status" value="1"/>
</dbReference>
<evidence type="ECO:0000256" key="4">
    <source>
        <dbReference type="ARBA" id="ARBA00022723"/>
    </source>
</evidence>
<dbReference type="PANTHER" id="PTHR10807:SF75">
    <property type="entry name" value="PHOSPHATIDYLINOSITOL-3-PHOSPHATE PHOSPHATASE"/>
    <property type="match status" value="1"/>
</dbReference>
<protein>
    <recommendedName>
        <fullName evidence="3">phosphatidylinositol-3,5-bisphosphate 3-phosphatase</fullName>
        <ecNumber evidence="3">3.1.3.95</ecNumber>
    </recommendedName>
    <alternativeName>
        <fullName evidence="10">Phosphatidylinositol-3,5-bisphosphate 3-phosphatase</fullName>
    </alternativeName>
</protein>
<dbReference type="EMBL" id="CAKASE010000043">
    <property type="protein sequence ID" value="CAG9559438.1"/>
    <property type="molecule type" value="Genomic_DNA"/>
</dbReference>
<keyword evidence="8" id="KW-0443">Lipid metabolism</keyword>
<evidence type="ECO:0000256" key="11">
    <source>
        <dbReference type="PIRSR" id="PIRSR630564-1"/>
    </source>
</evidence>
<evidence type="ECO:0000256" key="7">
    <source>
        <dbReference type="ARBA" id="ARBA00022833"/>
    </source>
</evidence>
<dbReference type="AlphaFoldDB" id="A0A8J2QED9"/>
<feature type="binding site" evidence="12">
    <location>
        <begin position="325"/>
        <end position="326"/>
    </location>
    <ligand>
        <name>substrate</name>
    </ligand>
</feature>
<evidence type="ECO:0000256" key="12">
    <source>
        <dbReference type="PIRSR" id="PIRSR630564-2"/>
    </source>
</evidence>
<dbReference type="GO" id="GO:0052629">
    <property type="term" value="F:phosphatidylinositol-3,5-bisphosphate 3-phosphatase activity"/>
    <property type="evidence" value="ECO:0007669"/>
    <property type="project" value="UniProtKB-EC"/>
</dbReference>
<feature type="domain" description="Myotubularin phosphatase" evidence="17">
    <location>
        <begin position="167"/>
        <end position="546"/>
    </location>
</feature>
<feature type="binding site" evidence="12">
    <location>
        <begin position="386"/>
        <end position="392"/>
    </location>
    <ligand>
        <name>substrate</name>
    </ligand>
</feature>
<proteinExistence type="inferred from homology"/>
<keyword evidence="5 13" id="KW-0863">Zinc-finger</keyword>
<comment type="caution">
    <text evidence="18">The sequence shown here is derived from an EMBL/GenBank/DDBJ whole genome shotgun (WGS) entry which is preliminary data.</text>
</comment>
<dbReference type="GO" id="GO:0019903">
    <property type="term" value="F:protein phosphatase binding"/>
    <property type="evidence" value="ECO:0007669"/>
    <property type="project" value="TreeGrafter"/>
</dbReference>
<feature type="compositionally biased region" description="Low complexity" evidence="14">
    <location>
        <begin position="1012"/>
        <end position="1035"/>
    </location>
</feature>
<organism evidence="18 19">
    <name type="scientific">Danaus chrysippus</name>
    <name type="common">African queen</name>
    <dbReference type="NCBI Taxonomy" id="151541"/>
    <lineage>
        <taxon>Eukaryota</taxon>
        <taxon>Metazoa</taxon>
        <taxon>Ecdysozoa</taxon>
        <taxon>Arthropoda</taxon>
        <taxon>Hexapoda</taxon>
        <taxon>Insecta</taxon>
        <taxon>Pterygota</taxon>
        <taxon>Neoptera</taxon>
        <taxon>Endopterygota</taxon>
        <taxon>Lepidoptera</taxon>
        <taxon>Glossata</taxon>
        <taxon>Ditrysia</taxon>
        <taxon>Papilionoidea</taxon>
        <taxon>Nymphalidae</taxon>
        <taxon>Danainae</taxon>
        <taxon>Danaini</taxon>
        <taxon>Danaina</taxon>
        <taxon>Danaus</taxon>
        <taxon>Anosia</taxon>
    </lineage>
</organism>
<evidence type="ECO:0000256" key="3">
    <source>
        <dbReference type="ARBA" id="ARBA00012903"/>
    </source>
</evidence>
<dbReference type="GO" id="GO:0005737">
    <property type="term" value="C:cytoplasm"/>
    <property type="evidence" value="ECO:0007669"/>
    <property type="project" value="TreeGrafter"/>
</dbReference>
<dbReference type="GO" id="GO:0008270">
    <property type="term" value="F:zinc ion binding"/>
    <property type="evidence" value="ECO:0007669"/>
    <property type="project" value="UniProtKB-KW"/>
</dbReference>
<keyword evidence="4" id="KW-0479">Metal-binding</keyword>
<evidence type="ECO:0000256" key="5">
    <source>
        <dbReference type="ARBA" id="ARBA00022771"/>
    </source>
</evidence>
<dbReference type="InterPro" id="IPR003595">
    <property type="entry name" value="Tyr_Pase_cat"/>
</dbReference>
<dbReference type="GO" id="GO:0010506">
    <property type="term" value="P:regulation of autophagy"/>
    <property type="evidence" value="ECO:0007669"/>
    <property type="project" value="TreeGrafter"/>
</dbReference>
<dbReference type="InterPro" id="IPR017455">
    <property type="entry name" value="Znf_FYVE-rel"/>
</dbReference>
<keyword evidence="9" id="KW-0472">Membrane</keyword>
<dbReference type="Gene3D" id="3.90.190.10">
    <property type="entry name" value="Protein tyrosine phosphatase superfamily"/>
    <property type="match status" value="1"/>
</dbReference>
<evidence type="ECO:0000256" key="14">
    <source>
        <dbReference type="SAM" id="MobiDB-lite"/>
    </source>
</evidence>
<evidence type="ECO:0000313" key="18">
    <source>
        <dbReference type="EMBL" id="CAG9559438.1"/>
    </source>
</evidence>
<feature type="domain" description="FYVE-type" evidence="16">
    <location>
        <begin position="1073"/>
        <end position="1128"/>
    </location>
</feature>
<feature type="active site" description="Phosphocysteine intermediate" evidence="11">
    <location>
        <position position="386"/>
    </location>
</feature>
<reference evidence="18" key="1">
    <citation type="submission" date="2021-09" db="EMBL/GenBank/DDBJ databases">
        <authorList>
            <person name="Martin H S."/>
        </authorList>
    </citation>
    <scope>NUCLEOTIDE SEQUENCE</scope>
</reference>
<dbReference type="SMART" id="SM00404">
    <property type="entry name" value="PTPc_motif"/>
    <property type="match status" value="1"/>
</dbReference>
<dbReference type="EC" id="3.1.3.95" evidence="3"/>
<feature type="region of interest" description="Disordered" evidence="14">
    <location>
        <begin position="555"/>
        <end position="576"/>
    </location>
</feature>
<feature type="region of interest" description="Disordered" evidence="14">
    <location>
        <begin position="1"/>
        <end position="29"/>
    </location>
</feature>
<feature type="compositionally biased region" description="Low complexity" evidence="14">
    <location>
        <begin position="561"/>
        <end position="574"/>
    </location>
</feature>
<keyword evidence="19" id="KW-1185">Reference proteome</keyword>
<evidence type="ECO:0000256" key="10">
    <source>
        <dbReference type="ARBA" id="ARBA00032571"/>
    </source>
</evidence>
<evidence type="ECO:0000256" key="13">
    <source>
        <dbReference type="PROSITE-ProRule" id="PRU00091"/>
    </source>
</evidence>
<evidence type="ECO:0000256" key="8">
    <source>
        <dbReference type="ARBA" id="ARBA00023098"/>
    </source>
</evidence>
<comment type="similarity">
    <text evidence="2">Belongs to the protein-tyrosine phosphatase family. Non-receptor class myotubularin subfamily.</text>
</comment>
<evidence type="ECO:0000259" key="15">
    <source>
        <dbReference type="PROSITE" id="PS50056"/>
    </source>
</evidence>
<dbReference type="PROSITE" id="PS50056">
    <property type="entry name" value="TYR_PHOSPHATASE_2"/>
    <property type="match status" value="1"/>
</dbReference>
<accession>A0A8J2QED9</accession>
<sequence length="1128" mass="125156">MSERDRYRAPPQPEPPPHRVRASDLYPRTRPHLDEPGLEAGFATICGEFVQFIGRTSDGGTIAMSNYRLHLQPRRRTGSLGSSVPLRLIEALEIRDLLCLIILCKHGRQLKCSFNTGEQCVEWWRRLNTALVPVSTLQETFAAAYAAWAKEQPNNSVHRALMRASQPPQRHWFKPELDRLGFTMKGAWRVSAANVEYKLCGSYPPLLVVPAAVGDDDLESVARFRAMRRIPAVVWRHRVSGGIIARSSQPEVGWLGWRSAEDERLLAAFVQACNQDRPIPNKQLKLLIVDARSYASAVTNRARGGGCECAQYYPAADIQFMSLPNIHHVRRSFQQLRALAAEPPDQPNWHSSLERTLWPQYVSGVLRAAAAVSRAAAAGRPVLVHCSDGWDRTPQLVAAAQIILDPHYRTIEGFRTLIEREWLDFGHKFGDRCGHSFGGEDPNERSPVFLQWLHCIYQLMLQYPCSFEFNEAYLIKLAVHVHSCMFGTFLCNSSRERAEYRTAHTAHVWRLLASPAYRNHLYTPHEDQVIWPECSVRSMQVWWGLLIGEREREPPRHTTHVDNNTTNNTNNIHNGLMTKTRSCDNLHEGEKKTTQRRCSDPSLAPDIMKLSLLNGGEIPDAQTDTDTDQVDGLHPDHFENHLRDITSNSSSLERELVSMPTVAMDDNKEQDNLTNSTDNEELNEPLTITTNHDTMNLDAVNHDTMNMSTMNQEAMELSTLNNDPVNHTPTSPCARLEVDSPEEPAVFVCETYTDVIGMAEAARESARTRNISITWRSISESSNQSSTGFDIGDNSPQTRLEPATRLDPQEINNHNSTEGDVVNHNTVTNMTNHNRGDGVEGLNGVSDVTNNFLEVDLNACASPCSSSDSCCEPVRGSSQLTLCPATPPHTHGQYIHTHRHTDTHITGKGGDVQGEGEGRPVRTYIHCQKAGAYCACSSEADEAEESLEVLSAGRGGWSCTCGAGGRGLDGLDGLPPASDPVQARLHQIILQHKKMVEDLNGQLREAREALRRASGARTPAAATRPTHAQSPTGVSSSCVSCVGPAGPGGSSSGSSSASELEVCEEARVRWLPDAAAPRCQHCRNSFWLARRRHHCRRCGGIFCGSCSEMSPWGDMGAVRVCRRCRALR</sequence>
<dbReference type="SUPFAM" id="SSF57903">
    <property type="entry name" value="FYVE/PHD zinc finger"/>
    <property type="match status" value="1"/>
</dbReference>
<dbReference type="InterPro" id="IPR011011">
    <property type="entry name" value="Znf_FYVE_PHD"/>
</dbReference>
<evidence type="ECO:0000256" key="1">
    <source>
        <dbReference type="ARBA" id="ARBA00004184"/>
    </source>
</evidence>
<dbReference type="CDD" id="cd14533">
    <property type="entry name" value="PTP-MTMR3-like"/>
    <property type="match status" value="1"/>
</dbReference>
<feature type="domain" description="Tyrosine specific protein phosphatases" evidence="15">
    <location>
        <begin position="363"/>
        <end position="399"/>
    </location>
</feature>
<dbReference type="OrthoDB" id="271628at2759"/>
<name>A0A8J2QED9_9NEOP</name>
<dbReference type="Pfam" id="PF01363">
    <property type="entry name" value="FYVE"/>
    <property type="match status" value="1"/>
</dbReference>
<dbReference type="InterPro" id="IPR016130">
    <property type="entry name" value="Tyr_Pase_AS"/>
</dbReference>
<dbReference type="Gene3D" id="3.30.40.10">
    <property type="entry name" value="Zinc/RING finger domain, C3HC4 (zinc finger)"/>
    <property type="match status" value="1"/>
</dbReference>
<dbReference type="Pfam" id="PF06602">
    <property type="entry name" value="Myotub-related"/>
    <property type="match status" value="1"/>
</dbReference>
<dbReference type="Proteomes" id="UP000789524">
    <property type="component" value="Unassembled WGS sequence"/>
</dbReference>
<evidence type="ECO:0000259" key="17">
    <source>
        <dbReference type="PROSITE" id="PS51339"/>
    </source>
</evidence>
<dbReference type="InterPro" id="IPR010569">
    <property type="entry name" value="Myotubularin-like_Pase_dom"/>
</dbReference>
<dbReference type="GO" id="GO:0046856">
    <property type="term" value="P:phosphatidylinositol dephosphorylation"/>
    <property type="evidence" value="ECO:0007669"/>
    <property type="project" value="TreeGrafter"/>
</dbReference>
<dbReference type="InterPro" id="IPR013083">
    <property type="entry name" value="Znf_RING/FYVE/PHD"/>
</dbReference>
<dbReference type="PROSITE" id="PS51339">
    <property type="entry name" value="PPASE_MYOTUBULARIN"/>
    <property type="match status" value="1"/>
</dbReference>
<evidence type="ECO:0000256" key="9">
    <source>
        <dbReference type="ARBA" id="ARBA00023136"/>
    </source>
</evidence>
<keyword evidence="7" id="KW-0862">Zinc</keyword>
<evidence type="ECO:0000313" key="19">
    <source>
        <dbReference type="Proteomes" id="UP000789524"/>
    </source>
</evidence>
<gene>
    <name evidence="18" type="ORF">DCHRY22_LOCUS1306</name>
</gene>
<dbReference type="InterPro" id="IPR000387">
    <property type="entry name" value="Tyr_Pase_dom"/>
</dbReference>
<dbReference type="GO" id="GO:0004438">
    <property type="term" value="F:phosphatidylinositol-3-phosphate phosphatase activity"/>
    <property type="evidence" value="ECO:0007669"/>
    <property type="project" value="TreeGrafter"/>
</dbReference>